<dbReference type="Proteomes" id="UP000005384">
    <property type="component" value="Unassembled WGS sequence"/>
</dbReference>
<sequence length="124" mass="13614">MKKYLSILCFLILALSLTACGADFDGRRMGNDNEFVMDYKIFNTTDSQDLIVEEGDTIHASIIVEGGSLSFKIQKDNEAPIYESKDVSLSDEVDVEIEESGTYVVTITGKKAKGSVSFTVVTNQ</sequence>
<dbReference type="EMBL" id="ADLN01000075">
    <property type="protein sequence ID" value="EHI59169.1"/>
    <property type="molecule type" value="Genomic_DNA"/>
</dbReference>
<dbReference type="PATRIC" id="fig|742737.3.peg.2879"/>
<evidence type="ECO:0000256" key="1">
    <source>
        <dbReference type="SAM" id="SignalP"/>
    </source>
</evidence>
<evidence type="ECO:0008006" key="4">
    <source>
        <dbReference type="Google" id="ProtNLM"/>
    </source>
</evidence>
<dbReference type="RefSeq" id="WP_006780854.1">
    <property type="nucleotide sequence ID" value="NZ_CP040506.1"/>
</dbReference>
<dbReference type="AlphaFoldDB" id="G5IH98"/>
<dbReference type="OrthoDB" id="1958103at2"/>
<reference evidence="2 3" key="1">
    <citation type="submission" date="2011-08" db="EMBL/GenBank/DDBJ databases">
        <title>The Genome Sequence of Clostridium hathewayi WAL-18680.</title>
        <authorList>
            <consortium name="The Broad Institute Genome Sequencing Platform"/>
            <person name="Earl A."/>
            <person name="Ward D."/>
            <person name="Feldgarden M."/>
            <person name="Gevers D."/>
            <person name="Finegold S.M."/>
            <person name="Summanen P.H."/>
            <person name="Molitoris D.R."/>
            <person name="Song M."/>
            <person name="Daigneault M."/>
            <person name="Allen-Vercoe E."/>
            <person name="Young S.K."/>
            <person name="Zeng Q."/>
            <person name="Gargeya S."/>
            <person name="Fitzgerald M."/>
            <person name="Haas B."/>
            <person name="Abouelleil A."/>
            <person name="Alvarado L."/>
            <person name="Arachchi H.M."/>
            <person name="Berlin A."/>
            <person name="Brown A."/>
            <person name="Chapman S.B."/>
            <person name="Chen Z."/>
            <person name="Dunbar C."/>
            <person name="Freedman E."/>
            <person name="Gearin G."/>
            <person name="Gellesch M."/>
            <person name="Goldberg J."/>
            <person name="Griggs A."/>
            <person name="Gujja S."/>
            <person name="Heiman D."/>
            <person name="Howarth C."/>
            <person name="Larson L."/>
            <person name="Lui A."/>
            <person name="MacDonald P.J.P."/>
            <person name="Montmayeur A."/>
            <person name="Murphy C."/>
            <person name="Neiman D."/>
            <person name="Pearson M."/>
            <person name="Priest M."/>
            <person name="Roberts A."/>
            <person name="Saif S."/>
            <person name="Shea T."/>
            <person name="Shenoy N."/>
            <person name="Sisk P."/>
            <person name="Stolte C."/>
            <person name="Sykes S."/>
            <person name="Wortman J."/>
            <person name="Nusbaum C."/>
            <person name="Birren B."/>
        </authorList>
    </citation>
    <scope>NUCLEOTIDE SEQUENCE [LARGE SCALE GENOMIC DNA]</scope>
    <source>
        <strain evidence="2 3">WAL-18680</strain>
    </source>
</reference>
<feature type="chain" id="PRO_5039222103" description="GOLD domain-containing protein" evidence="1">
    <location>
        <begin position="22"/>
        <end position="124"/>
    </location>
</feature>
<dbReference type="HOGENOM" id="CLU_163179_0_0_9"/>
<organism evidence="2 3">
    <name type="scientific">Hungatella hathewayi WAL-18680</name>
    <dbReference type="NCBI Taxonomy" id="742737"/>
    <lineage>
        <taxon>Bacteria</taxon>
        <taxon>Bacillati</taxon>
        <taxon>Bacillota</taxon>
        <taxon>Clostridia</taxon>
        <taxon>Lachnospirales</taxon>
        <taxon>Lachnospiraceae</taxon>
        <taxon>Hungatella</taxon>
    </lineage>
</organism>
<evidence type="ECO:0000313" key="3">
    <source>
        <dbReference type="Proteomes" id="UP000005384"/>
    </source>
</evidence>
<accession>G5IH98</accession>
<evidence type="ECO:0000313" key="2">
    <source>
        <dbReference type="EMBL" id="EHI59169.1"/>
    </source>
</evidence>
<keyword evidence="3" id="KW-1185">Reference proteome</keyword>
<keyword evidence="1" id="KW-0732">Signal</keyword>
<feature type="signal peptide" evidence="1">
    <location>
        <begin position="1"/>
        <end position="21"/>
    </location>
</feature>
<comment type="caution">
    <text evidence="2">The sequence shown here is derived from an EMBL/GenBank/DDBJ whole genome shotgun (WGS) entry which is preliminary data.</text>
</comment>
<proteinExistence type="predicted"/>
<dbReference type="PROSITE" id="PS51257">
    <property type="entry name" value="PROKAR_LIPOPROTEIN"/>
    <property type="match status" value="1"/>
</dbReference>
<gene>
    <name evidence="2" type="ORF">HMPREF9473_02876</name>
</gene>
<name>G5IH98_9FIRM</name>
<protein>
    <recommendedName>
        <fullName evidence="4">GOLD domain-containing protein</fullName>
    </recommendedName>
</protein>